<protein>
    <submittedName>
        <fullName evidence="1">Cell elongation, e phase peptidoglycan synthetase penicillin-binding protein 2</fullName>
    </submittedName>
</protein>
<organism evidence="1 2">
    <name type="scientific">Klebsiella pneumoniae</name>
    <dbReference type="NCBI Taxonomy" id="573"/>
    <lineage>
        <taxon>Bacteria</taxon>
        <taxon>Pseudomonadati</taxon>
        <taxon>Pseudomonadota</taxon>
        <taxon>Gammaproteobacteria</taxon>
        <taxon>Enterobacterales</taxon>
        <taxon>Enterobacteriaceae</taxon>
        <taxon>Klebsiella/Raoultella group</taxon>
        <taxon>Klebsiella</taxon>
        <taxon>Klebsiella pneumoniae complex</taxon>
    </lineage>
</organism>
<reference evidence="1 2" key="1">
    <citation type="submission" date="2018-06" db="EMBL/GenBank/DDBJ databases">
        <authorList>
            <consortium name="Pathogen Informatics"/>
            <person name="Doyle S."/>
        </authorList>
    </citation>
    <scope>NUCLEOTIDE SEQUENCE [LARGE SCALE GENOMIC DNA]</scope>
    <source>
        <strain evidence="1 2">NCTC13443</strain>
    </source>
</reference>
<dbReference type="AlphaFoldDB" id="A0A377V3R3"/>
<name>A0A377V3R3_KLEPN</name>
<sequence>MIPVRLRDHIFYTLFAPYQHPKVAMALILENGGGDGVVAGPTARAILDHIFVPQQASSAAADVPQRDSADAQ</sequence>
<dbReference type="InterPro" id="IPR012338">
    <property type="entry name" value="Beta-lactam/transpept-like"/>
</dbReference>
<gene>
    <name evidence="1" type="ORF">NCTC13443_04029</name>
</gene>
<dbReference type="Proteomes" id="UP000255518">
    <property type="component" value="Unassembled WGS sequence"/>
</dbReference>
<evidence type="ECO:0000313" key="1">
    <source>
        <dbReference type="EMBL" id="STT03663.1"/>
    </source>
</evidence>
<proteinExistence type="predicted"/>
<dbReference type="Gene3D" id="3.40.710.10">
    <property type="entry name" value="DD-peptidase/beta-lactamase superfamily"/>
    <property type="match status" value="1"/>
</dbReference>
<evidence type="ECO:0000313" key="2">
    <source>
        <dbReference type="Proteomes" id="UP000255518"/>
    </source>
</evidence>
<accession>A0A377V3R3</accession>
<dbReference type="EMBL" id="UGKT01000001">
    <property type="protein sequence ID" value="STT03663.1"/>
    <property type="molecule type" value="Genomic_DNA"/>
</dbReference>